<dbReference type="KEGG" id="pox:MB84_13460"/>
<reference evidence="2" key="1">
    <citation type="submission" date="2016-06" db="EMBL/GenBank/DDBJ databases">
        <title>Pandoraea oxalativorans DSM 23570 Genome Sequencing.</title>
        <authorList>
            <person name="Ee R."/>
            <person name="Lim Y.-L."/>
            <person name="Yong D."/>
            <person name="Yin W.-F."/>
            <person name="Chan K.-G."/>
        </authorList>
    </citation>
    <scope>NUCLEOTIDE SEQUENCE</scope>
    <source>
        <strain evidence="2">DSM 23570</strain>
    </source>
</reference>
<protein>
    <submittedName>
        <fullName evidence="2">MBL fold metallo-hydrolase</fullName>
    </submittedName>
</protein>
<dbReference type="SUPFAM" id="SSF56281">
    <property type="entry name" value="Metallo-hydrolase/oxidoreductase"/>
    <property type="match status" value="1"/>
</dbReference>
<feature type="domain" description="Metallo-beta-lactamase" evidence="1">
    <location>
        <begin position="11"/>
        <end position="196"/>
    </location>
</feature>
<proteinExistence type="predicted"/>
<organism evidence="2 3">
    <name type="scientific">Pandoraea oxalativorans</name>
    <dbReference type="NCBI Taxonomy" id="573737"/>
    <lineage>
        <taxon>Bacteria</taxon>
        <taxon>Pseudomonadati</taxon>
        <taxon>Pseudomonadota</taxon>
        <taxon>Betaproteobacteria</taxon>
        <taxon>Burkholderiales</taxon>
        <taxon>Burkholderiaceae</taxon>
        <taxon>Pandoraea</taxon>
    </lineage>
</organism>
<dbReference type="InterPro" id="IPR001279">
    <property type="entry name" value="Metallo-B-lactamas"/>
</dbReference>
<dbReference type="PANTHER" id="PTHR47619:SF1">
    <property type="entry name" value="EXODEOXYRIBONUCLEASE WALJ"/>
    <property type="match status" value="1"/>
</dbReference>
<dbReference type="GO" id="GO:0016787">
    <property type="term" value="F:hydrolase activity"/>
    <property type="evidence" value="ECO:0007669"/>
    <property type="project" value="UniProtKB-KW"/>
</dbReference>
<evidence type="ECO:0000259" key="1">
    <source>
        <dbReference type="SMART" id="SM00849"/>
    </source>
</evidence>
<evidence type="ECO:0000313" key="3">
    <source>
        <dbReference type="Proteomes" id="UP000035050"/>
    </source>
</evidence>
<dbReference type="OrthoDB" id="9803916at2"/>
<dbReference type="RefSeq" id="WP_046291515.1">
    <property type="nucleotide sequence ID" value="NZ_CP011253.3"/>
</dbReference>
<dbReference type="PATRIC" id="fig|573737.6.peg.3593"/>
<dbReference type="HOGENOM" id="CLU_073253_1_0_4"/>
<keyword evidence="3" id="KW-1185">Reference proteome</keyword>
<dbReference type="InterPro" id="IPR036866">
    <property type="entry name" value="RibonucZ/Hydroxyglut_hydro"/>
</dbReference>
<dbReference type="Gene3D" id="3.60.15.10">
    <property type="entry name" value="Ribonuclease Z/Hydroxyacylglutathione hydrolase-like"/>
    <property type="match status" value="1"/>
</dbReference>
<gene>
    <name evidence="2" type="ORF">MB84_13460</name>
</gene>
<dbReference type="EMBL" id="CP011253">
    <property type="protein sequence ID" value="AKC70275.1"/>
    <property type="molecule type" value="Genomic_DNA"/>
</dbReference>
<dbReference type="PANTHER" id="PTHR47619">
    <property type="entry name" value="METALLO-HYDROLASE YYCJ-RELATED"/>
    <property type="match status" value="1"/>
</dbReference>
<dbReference type="SMART" id="SM00849">
    <property type="entry name" value="Lactamase_B"/>
    <property type="match status" value="1"/>
</dbReference>
<dbReference type="Proteomes" id="UP000035050">
    <property type="component" value="Chromosome"/>
</dbReference>
<name>A0A0E3YDE7_9BURK</name>
<sequence>MRFASLGSGSEGNALLVEASEGASTTRILLDCGFSMREVERRLTARSIDVASLDAIVITHEHADHIGSALSLTRKYRIPLIMSWGTGQAVKVATTLSVEDSHALVRWCRSDERLTVGGLELHPYTVPHDAREPLQFVFYDGARRLGVLTDAGCPTAHVIATLGGCDALVLECNHDREMLANSKYPPSLKARIGGTYGHLANAAAAEILGAIDRAKLQRVVCAHLSEQNNTPELAMAAMTAVIGTEATEILVATQAGGFDWLMC</sequence>
<dbReference type="Pfam" id="PF12706">
    <property type="entry name" value="Lactamase_B_2"/>
    <property type="match status" value="1"/>
</dbReference>
<accession>A0A0E3YDE7</accession>
<evidence type="ECO:0000313" key="2">
    <source>
        <dbReference type="EMBL" id="AKC70275.1"/>
    </source>
</evidence>
<dbReference type="AlphaFoldDB" id="A0A0E3YDE7"/>
<dbReference type="InterPro" id="IPR052533">
    <property type="entry name" value="WalJ/YycJ-like"/>
</dbReference>